<dbReference type="SUPFAM" id="SSF103473">
    <property type="entry name" value="MFS general substrate transporter"/>
    <property type="match status" value="1"/>
</dbReference>
<evidence type="ECO:0000256" key="8">
    <source>
        <dbReference type="SAM" id="Phobius"/>
    </source>
</evidence>
<name>A0A976SIV1_THEOR</name>
<feature type="transmembrane region" description="Helical" evidence="8">
    <location>
        <begin position="405"/>
        <end position="424"/>
    </location>
</feature>
<evidence type="ECO:0000256" key="4">
    <source>
        <dbReference type="ARBA" id="ARBA00022692"/>
    </source>
</evidence>
<dbReference type="AlphaFoldDB" id="A0A976SIV1"/>
<feature type="transmembrane region" description="Helical" evidence="8">
    <location>
        <begin position="125"/>
        <end position="144"/>
    </location>
</feature>
<comment type="similarity">
    <text evidence="2">Belongs to the SLC43A transporter (TC 2.A.1.44) family.</text>
</comment>
<gene>
    <name evidence="9" type="ORF">MACK_003794</name>
</gene>
<dbReference type="InterPro" id="IPR011701">
    <property type="entry name" value="MFS"/>
</dbReference>
<evidence type="ECO:0000256" key="1">
    <source>
        <dbReference type="ARBA" id="ARBA00004141"/>
    </source>
</evidence>
<evidence type="ECO:0000256" key="2">
    <source>
        <dbReference type="ARBA" id="ARBA00006595"/>
    </source>
</evidence>
<evidence type="ECO:0008006" key="11">
    <source>
        <dbReference type="Google" id="ProtNLM"/>
    </source>
</evidence>
<evidence type="ECO:0000256" key="3">
    <source>
        <dbReference type="ARBA" id="ARBA00022448"/>
    </source>
</evidence>
<evidence type="ECO:0000313" key="10">
    <source>
        <dbReference type="Proteomes" id="UP000244811"/>
    </source>
</evidence>
<protein>
    <recommendedName>
        <fullName evidence="11">Major facilitator superfamily MFS-1 protein</fullName>
    </recommendedName>
</protein>
<dbReference type="Pfam" id="PF07690">
    <property type="entry name" value="MFS_1"/>
    <property type="match status" value="1"/>
</dbReference>
<dbReference type="PANTHER" id="PTHR20772">
    <property type="entry name" value="PROTEIN FMP42"/>
    <property type="match status" value="1"/>
</dbReference>
<reference evidence="9" key="1">
    <citation type="submission" date="2022-07" db="EMBL/GenBank/DDBJ databases">
        <title>Evaluation of T. orientalis genome assembly methods using nanopore sequencing and analysis of variation between genomes.</title>
        <authorList>
            <person name="Yam J."/>
            <person name="Micallef M.L."/>
            <person name="Liu M."/>
            <person name="Djordjevic S.P."/>
            <person name="Bogema D.R."/>
            <person name="Jenkins C."/>
        </authorList>
    </citation>
    <scope>NUCLEOTIDE SEQUENCE</scope>
    <source>
        <strain evidence="9">Goon Nure</strain>
    </source>
</reference>
<sequence>MKGSEEIKNDGSTKKWVLKIKDSREFSPPYIHPVIRFLIYTYIVLLTGNVFMGWTGFQELLYRAGSFEELCDISTSEFTTIRTHSIIDCSARKAAMNQLYTIAFSANFMFSFFSGAVLKIFCHKITFLFGHMVNFLCWFVMGLFPRNGTLLRIIMVIIGLTTETTYLPLTTVSLYFPEDKSLILCILGSIRTLSFFMPTILSYIYLSPGVKREQFHLVAITFGFIAYLGSFVIGIFIVPWNFFDTHGTGKSSVNQTNILPGFTRIKNCFSSCNQENCNKTCINANDMKLNTSTNETSCNTSYEGNTTNQGTNLVGINARSNTSSISSSKAQSEISVQKGSIKSQTLRSRFRKIPEDFRRIIKSPSTLQTILFTIAASLHIASVEFMNKAQRELFTATTGETVIPVFKYVQVLTFFPGLFIGYFADRYGTSETMTVIQIFLLASYLMLTVRKYMYMLVGCLFYTVGGSMYLSLVYFYIYETFAPENVGIALGFILLFSGTAIMCNIPLYNYALKIYYLGIFSKICWVLSGYMAVSLLSNVGAILLKRHGGNKILKNNQTSDVL</sequence>
<organism evidence="9 10">
    <name type="scientific">Theileria orientalis</name>
    <dbReference type="NCBI Taxonomy" id="68886"/>
    <lineage>
        <taxon>Eukaryota</taxon>
        <taxon>Sar</taxon>
        <taxon>Alveolata</taxon>
        <taxon>Apicomplexa</taxon>
        <taxon>Aconoidasida</taxon>
        <taxon>Piroplasmida</taxon>
        <taxon>Theileriidae</taxon>
        <taxon>Theileria</taxon>
    </lineage>
</organism>
<feature type="transmembrane region" description="Helical" evidence="8">
    <location>
        <begin position="488"/>
        <end position="508"/>
    </location>
</feature>
<keyword evidence="5" id="KW-0029">Amino-acid transport</keyword>
<keyword evidence="7 8" id="KW-0472">Membrane</keyword>
<feature type="transmembrane region" description="Helical" evidence="8">
    <location>
        <begin position="150"/>
        <end position="169"/>
    </location>
</feature>
<dbReference type="PANTHER" id="PTHR20772:SF2">
    <property type="entry name" value="PROTEIN FMP42"/>
    <property type="match status" value="1"/>
</dbReference>
<dbReference type="EMBL" id="CP056070">
    <property type="protein sequence ID" value="UVC49684.1"/>
    <property type="molecule type" value="Genomic_DNA"/>
</dbReference>
<feature type="transmembrane region" description="Helical" evidence="8">
    <location>
        <begin position="181"/>
        <end position="205"/>
    </location>
</feature>
<evidence type="ECO:0000256" key="7">
    <source>
        <dbReference type="ARBA" id="ARBA00023136"/>
    </source>
</evidence>
<evidence type="ECO:0000256" key="6">
    <source>
        <dbReference type="ARBA" id="ARBA00022989"/>
    </source>
</evidence>
<dbReference type="GO" id="GO:0006865">
    <property type="term" value="P:amino acid transport"/>
    <property type="evidence" value="ECO:0007669"/>
    <property type="project" value="UniProtKB-KW"/>
</dbReference>
<keyword evidence="3" id="KW-0813">Transport</keyword>
<feature type="transmembrane region" description="Helical" evidence="8">
    <location>
        <begin position="37"/>
        <end position="57"/>
    </location>
</feature>
<comment type="subcellular location">
    <subcellularLocation>
        <location evidence="1">Membrane</location>
        <topology evidence="1">Multi-pass membrane protein</topology>
    </subcellularLocation>
</comment>
<dbReference type="GO" id="GO:0016020">
    <property type="term" value="C:membrane"/>
    <property type="evidence" value="ECO:0007669"/>
    <property type="project" value="UniProtKB-SubCell"/>
</dbReference>
<evidence type="ECO:0000256" key="5">
    <source>
        <dbReference type="ARBA" id="ARBA00022970"/>
    </source>
</evidence>
<keyword evidence="6 8" id="KW-1133">Transmembrane helix</keyword>
<proteinExistence type="inferred from homology"/>
<feature type="transmembrane region" description="Helical" evidence="8">
    <location>
        <begin position="514"/>
        <end position="544"/>
    </location>
</feature>
<dbReference type="InterPro" id="IPR052599">
    <property type="entry name" value="SLC43A_AATransporter"/>
</dbReference>
<accession>A0A976SIV1</accession>
<feature type="transmembrane region" description="Helical" evidence="8">
    <location>
        <begin position="431"/>
        <end position="447"/>
    </location>
</feature>
<feature type="transmembrane region" description="Helical" evidence="8">
    <location>
        <begin position="453"/>
        <end position="476"/>
    </location>
</feature>
<feature type="transmembrane region" description="Helical" evidence="8">
    <location>
        <begin position="217"/>
        <end position="243"/>
    </location>
</feature>
<dbReference type="Gene3D" id="1.20.1250.20">
    <property type="entry name" value="MFS general substrate transporter like domains"/>
    <property type="match status" value="1"/>
</dbReference>
<feature type="transmembrane region" description="Helical" evidence="8">
    <location>
        <begin position="99"/>
        <end position="118"/>
    </location>
</feature>
<keyword evidence="4 8" id="KW-0812">Transmembrane</keyword>
<evidence type="ECO:0000313" key="9">
    <source>
        <dbReference type="EMBL" id="UVC49684.1"/>
    </source>
</evidence>
<dbReference type="Proteomes" id="UP000244811">
    <property type="component" value="Chromosome 3"/>
</dbReference>
<dbReference type="InterPro" id="IPR036259">
    <property type="entry name" value="MFS_trans_sf"/>
</dbReference>
<dbReference type="GO" id="GO:0022857">
    <property type="term" value="F:transmembrane transporter activity"/>
    <property type="evidence" value="ECO:0007669"/>
    <property type="project" value="InterPro"/>
</dbReference>